<evidence type="ECO:0000256" key="14">
    <source>
        <dbReference type="ARBA" id="ARBA00024827"/>
    </source>
</evidence>
<dbReference type="Pfam" id="PF07730">
    <property type="entry name" value="HisKA_3"/>
    <property type="match status" value="1"/>
</dbReference>
<dbReference type="InterPro" id="IPR050482">
    <property type="entry name" value="Sensor_HK_TwoCompSys"/>
</dbReference>
<dbReference type="InterPro" id="IPR003594">
    <property type="entry name" value="HATPase_dom"/>
</dbReference>
<comment type="caution">
    <text evidence="19">The sequence shown here is derived from an EMBL/GenBank/DDBJ whole genome shotgun (WGS) entry which is preliminary data.</text>
</comment>
<evidence type="ECO:0000256" key="6">
    <source>
        <dbReference type="ARBA" id="ARBA00022485"/>
    </source>
</evidence>
<evidence type="ECO:0000256" key="5">
    <source>
        <dbReference type="ARBA" id="ARBA00017322"/>
    </source>
</evidence>
<evidence type="ECO:0000256" key="9">
    <source>
        <dbReference type="ARBA" id="ARBA00022723"/>
    </source>
</evidence>
<evidence type="ECO:0000256" key="17">
    <source>
        <dbReference type="SAM" id="Phobius"/>
    </source>
</evidence>
<evidence type="ECO:0000256" key="3">
    <source>
        <dbReference type="ARBA" id="ARBA00004496"/>
    </source>
</evidence>
<dbReference type="GO" id="GO:0005737">
    <property type="term" value="C:cytoplasm"/>
    <property type="evidence" value="ECO:0007669"/>
    <property type="project" value="UniProtKB-SubCell"/>
</dbReference>
<dbReference type="CDD" id="cd16917">
    <property type="entry name" value="HATPase_UhpB-NarQ-NarX-like"/>
    <property type="match status" value="1"/>
</dbReference>
<dbReference type="GO" id="GO:0051539">
    <property type="term" value="F:4 iron, 4 sulfur cluster binding"/>
    <property type="evidence" value="ECO:0007669"/>
    <property type="project" value="UniProtKB-KW"/>
</dbReference>
<feature type="compositionally biased region" description="Gly residues" evidence="16">
    <location>
        <begin position="10"/>
        <end position="20"/>
    </location>
</feature>
<evidence type="ECO:0000256" key="15">
    <source>
        <dbReference type="ARBA" id="ARBA00030800"/>
    </source>
</evidence>
<feature type="transmembrane region" description="Helical" evidence="17">
    <location>
        <begin position="121"/>
        <end position="140"/>
    </location>
</feature>
<protein>
    <recommendedName>
        <fullName evidence="5">Oxygen sensor histidine kinase NreB</fullName>
        <ecNumber evidence="4">2.7.13.3</ecNumber>
    </recommendedName>
    <alternativeName>
        <fullName evidence="15">Nitrogen regulation protein B</fullName>
    </alternativeName>
</protein>
<comment type="subcellular location">
    <subcellularLocation>
        <location evidence="3">Cytoplasm</location>
    </subcellularLocation>
</comment>
<dbReference type="GO" id="GO:0046983">
    <property type="term" value="F:protein dimerization activity"/>
    <property type="evidence" value="ECO:0007669"/>
    <property type="project" value="InterPro"/>
</dbReference>
<evidence type="ECO:0000256" key="10">
    <source>
        <dbReference type="ARBA" id="ARBA00022777"/>
    </source>
</evidence>
<dbReference type="SMART" id="SM00387">
    <property type="entry name" value="HATPase_c"/>
    <property type="match status" value="1"/>
</dbReference>
<evidence type="ECO:0000313" key="20">
    <source>
        <dbReference type="Proteomes" id="UP000263094"/>
    </source>
</evidence>
<feature type="transmembrane region" description="Helical" evidence="17">
    <location>
        <begin position="58"/>
        <end position="79"/>
    </location>
</feature>
<dbReference type="PANTHER" id="PTHR24421:SF62">
    <property type="entry name" value="SENSORY TRANSDUCTION HISTIDINE KINASE"/>
    <property type="match status" value="1"/>
</dbReference>
<keyword evidence="17" id="KW-0812">Transmembrane</keyword>
<dbReference type="OrthoDB" id="227596at2"/>
<keyword evidence="11" id="KW-0408">Iron</keyword>
<feature type="transmembrane region" description="Helical" evidence="17">
    <location>
        <begin position="91"/>
        <end position="109"/>
    </location>
</feature>
<gene>
    <name evidence="19" type="ORF">DY218_14680</name>
</gene>
<feature type="domain" description="Histidine kinase" evidence="18">
    <location>
        <begin position="355"/>
        <end position="449"/>
    </location>
</feature>
<evidence type="ECO:0000256" key="1">
    <source>
        <dbReference type="ARBA" id="ARBA00000085"/>
    </source>
</evidence>
<name>A0A372M5U3_9ACTN</name>
<evidence type="ECO:0000256" key="12">
    <source>
        <dbReference type="ARBA" id="ARBA00023012"/>
    </source>
</evidence>
<dbReference type="GO" id="GO:0046872">
    <property type="term" value="F:metal ion binding"/>
    <property type="evidence" value="ECO:0007669"/>
    <property type="project" value="UniProtKB-KW"/>
</dbReference>
<dbReference type="InterPro" id="IPR017205">
    <property type="entry name" value="Sig_transdc_His_kinase_ChrS"/>
</dbReference>
<keyword evidence="17" id="KW-0472">Membrane</keyword>
<dbReference type="GO" id="GO:0016020">
    <property type="term" value="C:membrane"/>
    <property type="evidence" value="ECO:0007669"/>
    <property type="project" value="InterPro"/>
</dbReference>
<comment type="catalytic activity">
    <reaction evidence="1">
        <text>ATP + protein L-histidine = ADP + protein N-phospho-L-histidine.</text>
        <dbReference type="EC" id="2.7.13.3"/>
    </reaction>
</comment>
<dbReference type="Gene3D" id="1.20.5.1930">
    <property type="match status" value="1"/>
</dbReference>
<comment type="function">
    <text evidence="14">Member of the two-component regulatory system NreB/NreC involved in the control of dissimilatory nitrate/nitrite reduction in response to oxygen. NreB functions as a direct oxygen sensor histidine kinase which is autophosphorylated, in the absence of oxygen, probably at the conserved histidine residue, and transfers its phosphate group probably to a conserved aspartate residue of NreC. NreB/NreC activates the expression of the nitrate (narGHJI) and nitrite (nir) reductase operons, as well as the putative nitrate transporter gene narT.</text>
</comment>
<evidence type="ECO:0000256" key="13">
    <source>
        <dbReference type="ARBA" id="ARBA00023014"/>
    </source>
</evidence>
<dbReference type="AlphaFoldDB" id="A0A372M5U3"/>
<keyword evidence="8" id="KW-0808">Transferase</keyword>
<feature type="transmembrane region" description="Helical" evidence="17">
    <location>
        <begin position="192"/>
        <end position="209"/>
    </location>
</feature>
<dbReference type="InterPro" id="IPR011712">
    <property type="entry name" value="Sig_transdc_His_kin_sub3_dim/P"/>
</dbReference>
<sequence length="464" mass="48392">MERACIRDGAGAGTGTGAGDAAGTRPPAGDERGGEGDVVVGDRAAVRDRTAFDPDARWLTAALDAAFVLLLGGAVARLLTHGPADGAHTGWVLALFLLFGAVHLLGRLTAPAPRVGERPTTRHLCWLAAVLGLWLLLLALEPSATWCTMPVLFTGLHRLPVRMAMSLAAGLVLLVVVSEIRISTGEFNPNLVIAPVALAAVATAVLVHLRRLTGRQRGLIDDLVRARGELAATERHAGILAERQRLSAEVHDILAQSLSSQQMLLQAAERHWQTDPDTAHAHVRDAAATADRGLAEVRRFVRDLTPLDLADDSLVQALRALAERDDAGPGPAVEFRLDAEPGVVGTLPGPVETALLRVTQQALANAREHAGAARAVVTLTCLEDRTTVDIADDGRGFDLARPVRRGRAAGRGHGLRGMRTRARQAGGTLTVDSAPGEGTVVSMSVPYGAGSAGSAAGVVGGGLK</sequence>
<dbReference type="InterPro" id="IPR005467">
    <property type="entry name" value="His_kinase_dom"/>
</dbReference>
<accession>A0A372M5U3</accession>
<evidence type="ECO:0000313" key="19">
    <source>
        <dbReference type="EMBL" id="RFU85980.1"/>
    </source>
</evidence>
<reference evidence="19 20" key="1">
    <citation type="submission" date="2018-08" db="EMBL/GenBank/DDBJ databases">
        <title>Isolation, diversity and antifungal activity of Actinobacteria from wheat.</title>
        <authorList>
            <person name="Han C."/>
        </authorList>
    </citation>
    <scope>NUCLEOTIDE SEQUENCE [LARGE SCALE GENOMIC DNA]</scope>
    <source>
        <strain evidence="19 20">NEAU-YY421</strain>
    </source>
</reference>
<evidence type="ECO:0000256" key="16">
    <source>
        <dbReference type="SAM" id="MobiDB-lite"/>
    </source>
</evidence>
<dbReference type="PIRSF" id="PIRSF037434">
    <property type="entry name" value="STHK_ChrS"/>
    <property type="match status" value="1"/>
</dbReference>
<keyword evidence="20" id="KW-1185">Reference proteome</keyword>
<keyword evidence="7" id="KW-0963">Cytoplasm</keyword>
<evidence type="ECO:0000256" key="11">
    <source>
        <dbReference type="ARBA" id="ARBA00023004"/>
    </source>
</evidence>
<organism evidence="19 20">
    <name type="scientific">Streptomyces triticagri</name>
    <dbReference type="NCBI Taxonomy" id="2293568"/>
    <lineage>
        <taxon>Bacteria</taxon>
        <taxon>Bacillati</taxon>
        <taxon>Actinomycetota</taxon>
        <taxon>Actinomycetes</taxon>
        <taxon>Kitasatosporales</taxon>
        <taxon>Streptomycetaceae</taxon>
        <taxon>Streptomyces</taxon>
    </lineage>
</organism>
<dbReference type="Proteomes" id="UP000263094">
    <property type="component" value="Unassembled WGS sequence"/>
</dbReference>
<keyword evidence="10 19" id="KW-0418">Kinase</keyword>
<dbReference type="PROSITE" id="PS50109">
    <property type="entry name" value="HIS_KIN"/>
    <property type="match status" value="1"/>
</dbReference>
<evidence type="ECO:0000256" key="2">
    <source>
        <dbReference type="ARBA" id="ARBA00001966"/>
    </source>
</evidence>
<dbReference type="EC" id="2.7.13.3" evidence="4"/>
<keyword evidence="12" id="KW-0902">Two-component regulatory system</keyword>
<keyword evidence="17" id="KW-1133">Transmembrane helix</keyword>
<keyword evidence="6" id="KW-0004">4Fe-4S</keyword>
<proteinExistence type="predicted"/>
<dbReference type="Gene3D" id="3.30.565.10">
    <property type="entry name" value="Histidine kinase-like ATPase, C-terminal domain"/>
    <property type="match status" value="1"/>
</dbReference>
<feature type="region of interest" description="Disordered" evidence="16">
    <location>
        <begin position="1"/>
        <end position="37"/>
    </location>
</feature>
<dbReference type="PANTHER" id="PTHR24421">
    <property type="entry name" value="NITRATE/NITRITE SENSOR PROTEIN NARX-RELATED"/>
    <property type="match status" value="1"/>
</dbReference>
<dbReference type="EMBL" id="QUAK01000079">
    <property type="protein sequence ID" value="RFU85980.1"/>
    <property type="molecule type" value="Genomic_DNA"/>
</dbReference>
<dbReference type="SUPFAM" id="SSF55874">
    <property type="entry name" value="ATPase domain of HSP90 chaperone/DNA topoisomerase II/histidine kinase"/>
    <property type="match status" value="1"/>
</dbReference>
<dbReference type="Pfam" id="PF02518">
    <property type="entry name" value="HATPase_c"/>
    <property type="match status" value="1"/>
</dbReference>
<dbReference type="GO" id="GO:0000155">
    <property type="term" value="F:phosphorelay sensor kinase activity"/>
    <property type="evidence" value="ECO:0007669"/>
    <property type="project" value="InterPro"/>
</dbReference>
<evidence type="ECO:0000259" key="18">
    <source>
        <dbReference type="PROSITE" id="PS50109"/>
    </source>
</evidence>
<evidence type="ECO:0000256" key="8">
    <source>
        <dbReference type="ARBA" id="ARBA00022679"/>
    </source>
</evidence>
<feature type="transmembrane region" description="Helical" evidence="17">
    <location>
        <begin position="161"/>
        <end position="180"/>
    </location>
</feature>
<keyword evidence="13" id="KW-0411">Iron-sulfur</keyword>
<keyword evidence="9" id="KW-0479">Metal-binding</keyword>
<evidence type="ECO:0000256" key="7">
    <source>
        <dbReference type="ARBA" id="ARBA00022490"/>
    </source>
</evidence>
<comment type="cofactor">
    <cofactor evidence="2">
        <name>[4Fe-4S] cluster</name>
        <dbReference type="ChEBI" id="CHEBI:49883"/>
    </cofactor>
</comment>
<dbReference type="PRINTS" id="PR00344">
    <property type="entry name" value="BCTRLSENSOR"/>
</dbReference>
<dbReference type="InterPro" id="IPR036890">
    <property type="entry name" value="HATPase_C_sf"/>
</dbReference>
<evidence type="ECO:0000256" key="4">
    <source>
        <dbReference type="ARBA" id="ARBA00012438"/>
    </source>
</evidence>
<dbReference type="InterPro" id="IPR004358">
    <property type="entry name" value="Sig_transdc_His_kin-like_C"/>
</dbReference>